<dbReference type="InterPro" id="IPR014044">
    <property type="entry name" value="CAP_dom"/>
</dbReference>
<feature type="domain" description="SCP" evidence="3">
    <location>
        <begin position="3"/>
        <end position="101"/>
    </location>
</feature>
<dbReference type="Pfam" id="PF00188">
    <property type="entry name" value="CAP"/>
    <property type="match status" value="1"/>
</dbReference>
<evidence type="ECO:0000259" key="3">
    <source>
        <dbReference type="Pfam" id="PF00188"/>
    </source>
</evidence>
<evidence type="ECO:0000313" key="5">
    <source>
        <dbReference type="Proteomes" id="UP000237271"/>
    </source>
</evidence>
<dbReference type="PANTHER" id="PTHR31157">
    <property type="entry name" value="SCP DOMAIN-CONTAINING PROTEIN"/>
    <property type="match status" value="1"/>
</dbReference>
<dbReference type="InterPro" id="IPR035940">
    <property type="entry name" value="CAP_sf"/>
</dbReference>
<dbReference type="Proteomes" id="UP000237271">
    <property type="component" value="Unassembled WGS sequence"/>
</dbReference>
<dbReference type="EMBL" id="NCKW01007950">
    <property type="protein sequence ID" value="POM69083.1"/>
    <property type="molecule type" value="Genomic_DNA"/>
</dbReference>
<dbReference type="Gene3D" id="3.40.33.10">
    <property type="entry name" value="CAP"/>
    <property type="match status" value="1"/>
</dbReference>
<feature type="region of interest" description="Disordered" evidence="2">
    <location>
        <begin position="107"/>
        <end position="151"/>
    </location>
</feature>
<organism evidence="4 5">
    <name type="scientific">Phytophthora palmivora</name>
    <dbReference type="NCBI Taxonomy" id="4796"/>
    <lineage>
        <taxon>Eukaryota</taxon>
        <taxon>Sar</taxon>
        <taxon>Stramenopiles</taxon>
        <taxon>Oomycota</taxon>
        <taxon>Peronosporomycetes</taxon>
        <taxon>Peronosporales</taxon>
        <taxon>Peronosporaceae</taxon>
        <taxon>Phytophthora</taxon>
    </lineage>
</organism>
<feature type="coiled-coil region" evidence="1">
    <location>
        <begin position="153"/>
        <end position="261"/>
    </location>
</feature>
<sequence>MHSTLQAAAQRQADDMAANNFMSHNGSDGSKMAQRAAEAGFTGGAIAENVAAGQKNVDAVVNSWMKSPGHRRNILGNYTVFGAAYAYNRNSKYKHSWAQVFGRGGNDDIDDDNDIPWRSTGHDFSSDPTDEDSTSDRNSMGKKQHDDEEMTVKVQLRDRVEKNVAKINELEQEKLESQERLMALEDVKRDLEATVESLNEKLATVQSEKEEMVKAAEMLKAQNHSASIQEKQQQVAQQEEVAELQYQLVKMEEQAKVVAEQLKTPKPIEERISKGGVGNVEQGHSENKDDDGSTQHCEEAEDPEDKVEQEQDQSNEKQSSDVAEVME</sequence>
<proteinExistence type="predicted"/>
<comment type="caution">
    <text evidence="4">The sequence shown here is derived from an EMBL/GenBank/DDBJ whole genome shotgun (WGS) entry which is preliminary data.</text>
</comment>
<dbReference type="AlphaFoldDB" id="A0A2P4XU51"/>
<name>A0A2P4XU51_9STRA</name>
<evidence type="ECO:0000256" key="2">
    <source>
        <dbReference type="SAM" id="MobiDB-lite"/>
    </source>
</evidence>
<dbReference type="CDD" id="cd05379">
    <property type="entry name" value="CAP_bacterial"/>
    <property type="match status" value="1"/>
</dbReference>
<evidence type="ECO:0000313" key="4">
    <source>
        <dbReference type="EMBL" id="POM69083.1"/>
    </source>
</evidence>
<feature type="region of interest" description="Disordered" evidence="2">
    <location>
        <begin position="261"/>
        <end position="327"/>
    </location>
</feature>
<dbReference type="SUPFAM" id="SSF55797">
    <property type="entry name" value="PR-1-like"/>
    <property type="match status" value="1"/>
</dbReference>
<evidence type="ECO:0000256" key="1">
    <source>
        <dbReference type="SAM" id="Coils"/>
    </source>
</evidence>
<protein>
    <submittedName>
        <fullName evidence="4">SCP-like extracellular protein</fullName>
    </submittedName>
</protein>
<feature type="compositionally biased region" description="Basic and acidic residues" evidence="2">
    <location>
        <begin position="283"/>
        <end position="298"/>
    </location>
</feature>
<dbReference type="PANTHER" id="PTHR31157:SF1">
    <property type="entry name" value="SCP DOMAIN-CONTAINING PROTEIN"/>
    <property type="match status" value="1"/>
</dbReference>
<keyword evidence="1" id="KW-0175">Coiled coil</keyword>
<feature type="compositionally biased region" description="Basic and acidic residues" evidence="2">
    <location>
        <begin position="306"/>
        <end position="319"/>
    </location>
</feature>
<gene>
    <name evidence="4" type="ORF">PHPALM_14672</name>
</gene>
<reference evidence="4 5" key="1">
    <citation type="journal article" date="2017" name="Genome Biol. Evol.">
        <title>Phytophthora megakarya and P. palmivora, closely related causal agents of cacao black pod rot, underwent increases in genome sizes and gene numbers by different mechanisms.</title>
        <authorList>
            <person name="Ali S.S."/>
            <person name="Shao J."/>
            <person name="Lary D.J."/>
            <person name="Kronmiller B."/>
            <person name="Shen D."/>
            <person name="Strem M.D."/>
            <person name="Amoako-Attah I."/>
            <person name="Akrofi A.Y."/>
            <person name="Begoude B.A."/>
            <person name="Ten Hoopen G.M."/>
            <person name="Coulibaly K."/>
            <person name="Kebe B.I."/>
            <person name="Melnick R.L."/>
            <person name="Guiltinan M.J."/>
            <person name="Tyler B.M."/>
            <person name="Meinhardt L.W."/>
            <person name="Bailey B.A."/>
        </authorList>
    </citation>
    <scope>NUCLEOTIDE SEQUENCE [LARGE SCALE GENOMIC DNA]</scope>
    <source>
        <strain evidence="5">sbr112.9</strain>
    </source>
</reference>
<keyword evidence="5" id="KW-1185">Reference proteome</keyword>
<accession>A0A2P4XU51</accession>
<dbReference type="OrthoDB" id="568194at2759"/>